<reference evidence="1 2" key="1">
    <citation type="submission" date="2016-11" db="EMBL/GenBank/DDBJ databases">
        <authorList>
            <person name="Jaros S."/>
            <person name="Januszkiewicz K."/>
            <person name="Wedrychowicz H."/>
        </authorList>
    </citation>
    <scope>NUCLEOTIDE SEQUENCE [LARGE SCALE GENOMIC DNA]</scope>
    <source>
        <strain evidence="1 2">CGMCC 1.12145</strain>
    </source>
</reference>
<proteinExistence type="predicted"/>
<evidence type="ECO:0000313" key="2">
    <source>
        <dbReference type="Proteomes" id="UP000182248"/>
    </source>
</evidence>
<accession>A0A1K1N4X6</accession>
<dbReference type="Pfam" id="PF20365">
    <property type="entry name" value="DUF6660"/>
    <property type="match status" value="1"/>
</dbReference>
<sequence>MALSSFSFNCFRTVQSVMNSEKEFRGINFKRSLWFRTLKKHNFAKNKNRISLRKAWTILLSLYVLALAVTPCGDTLVPDPHDLTLSEVHYDMESGDGHHTGCTPLCTCACCGIIVSIEDLPVYFTPEISEYYLDNFPLPHSFLRGYNHTVLQPPQFV</sequence>
<dbReference type="InterPro" id="IPR046601">
    <property type="entry name" value="DUF6660"/>
</dbReference>
<dbReference type="EMBL" id="FPJE01000004">
    <property type="protein sequence ID" value="SFW30428.1"/>
    <property type="molecule type" value="Genomic_DNA"/>
</dbReference>
<gene>
    <name evidence="1" type="ORF">SAMN02927921_01022</name>
</gene>
<protein>
    <submittedName>
        <fullName evidence="1">Uncharacterized protein</fullName>
    </submittedName>
</protein>
<keyword evidence="2" id="KW-1185">Reference proteome</keyword>
<organism evidence="1 2">
    <name type="scientific">Sinomicrobium oceani</name>
    <dbReference type="NCBI Taxonomy" id="1150368"/>
    <lineage>
        <taxon>Bacteria</taxon>
        <taxon>Pseudomonadati</taxon>
        <taxon>Bacteroidota</taxon>
        <taxon>Flavobacteriia</taxon>
        <taxon>Flavobacteriales</taxon>
        <taxon>Flavobacteriaceae</taxon>
        <taxon>Sinomicrobium</taxon>
    </lineage>
</organism>
<dbReference type="Proteomes" id="UP000182248">
    <property type="component" value="Unassembled WGS sequence"/>
</dbReference>
<name>A0A1K1N4X6_9FLAO</name>
<evidence type="ECO:0000313" key="1">
    <source>
        <dbReference type="EMBL" id="SFW30428.1"/>
    </source>
</evidence>
<dbReference type="STRING" id="1150368.SAMN02927921_01022"/>
<dbReference type="AlphaFoldDB" id="A0A1K1N4X6"/>